<proteinExistence type="predicted"/>
<dbReference type="AlphaFoldDB" id="A0A0B1Q579"/>
<dbReference type="Proteomes" id="UP000030826">
    <property type="component" value="Unassembled WGS sequence"/>
</dbReference>
<gene>
    <name evidence="1" type="ORF">LA66_13970</name>
</gene>
<dbReference type="EMBL" id="JRFJ01000003">
    <property type="protein sequence ID" value="KHJ54536.1"/>
    <property type="molecule type" value="Genomic_DNA"/>
</dbReference>
<comment type="caution">
    <text evidence="1">The sequence shown here is derived from an EMBL/GenBank/DDBJ whole genome shotgun (WGS) entry which is preliminary data.</text>
</comment>
<accession>A0A0B1Q579</accession>
<dbReference type="STRING" id="370622.LA66_13970"/>
<organism evidence="1 2">
    <name type="scientific">Aureimonas altamirensis</name>
    <dbReference type="NCBI Taxonomy" id="370622"/>
    <lineage>
        <taxon>Bacteria</taxon>
        <taxon>Pseudomonadati</taxon>
        <taxon>Pseudomonadota</taxon>
        <taxon>Alphaproteobacteria</taxon>
        <taxon>Hyphomicrobiales</taxon>
        <taxon>Aurantimonadaceae</taxon>
        <taxon>Aureimonas</taxon>
    </lineage>
</organism>
<evidence type="ECO:0000313" key="2">
    <source>
        <dbReference type="Proteomes" id="UP000030826"/>
    </source>
</evidence>
<sequence>MRILAIRPTAGGKTLAVFDVEISEHLRIYNLLLRSTPAGARTIAPKAAGKHAASFHPVLAEQISAAAVAALGGRAANAEH</sequence>
<name>A0A0B1Q579_9HYPH</name>
<evidence type="ECO:0000313" key="1">
    <source>
        <dbReference type="EMBL" id="KHJ54536.1"/>
    </source>
</evidence>
<protein>
    <submittedName>
        <fullName evidence="1">Uncharacterized protein</fullName>
    </submittedName>
</protein>
<reference evidence="1 2" key="1">
    <citation type="submission" date="2014-09" db="EMBL/GenBank/DDBJ databases">
        <title>Isolation and characterization of Aurantimonas altamirensis ON-56566 from clinical sample following a dog bite.</title>
        <authorList>
            <person name="Eshaghi A."/>
            <person name="Li A."/>
            <person name="Shahinas D."/>
            <person name="Bahn P."/>
            <person name="Kus J.V."/>
            <person name="Patel S.N."/>
        </authorList>
    </citation>
    <scope>NUCLEOTIDE SEQUENCE [LARGE SCALE GENOMIC DNA]</scope>
    <source>
        <strain evidence="1 2">ON-56566</strain>
    </source>
</reference>